<keyword evidence="5" id="KW-1185">Reference proteome</keyword>
<dbReference type="SMART" id="SM00900">
    <property type="entry name" value="FMN_bind"/>
    <property type="match status" value="1"/>
</dbReference>
<sequence>MKKQLGLAVASIAALLLLGACSSDTSSSSSSSSEAASSSSVASTDSSSTEVSSAEAVDYKDGEYRVEAKDFDENGWKEYVVVKIADGKIADATFNAVDKDGKLKTEDADYKEKMNAANKTYPEKYMKELSDELVAKQKTTDIEAVTGATHSSSDFVALANEALGYAAKGETGTHAVDLSE</sequence>
<dbReference type="eggNOG" id="COG4939">
    <property type="taxonomic scope" value="Bacteria"/>
</dbReference>
<evidence type="ECO:0000256" key="1">
    <source>
        <dbReference type="SAM" id="MobiDB-lite"/>
    </source>
</evidence>
<protein>
    <recommendedName>
        <fullName evidence="3">FMN-binding domain-containing protein</fullName>
    </recommendedName>
</protein>
<dbReference type="PATRIC" id="fig|1158610.3.peg.1893"/>
<dbReference type="Proteomes" id="UP000013785">
    <property type="component" value="Unassembled WGS sequence"/>
</dbReference>
<organism evidence="4 5">
    <name type="scientific">Enterococcus phoeniculicola ATCC BAA-412</name>
    <dbReference type="NCBI Taxonomy" id="1158610"/>
    <lineage>
        <taxon>Bacteria</taxon>
        <taxon>Bacillati</taxon>
        <taxon>Bacillota</taxon>
        <taxon>Bacilli</taxon>
        <taxon>Lactobacillales</taxon>
        <taxon>Enterococcaceae</taxon>
        <taxon>Enterococcus</taxon>
    </lineage>
</organism>
<evidence type="ECO:0000313" key="4">
    <source>
        <dbReference type="EMBL" id="EOL43917.1"/>
    </source>
</evidence>
<dbReference type="STRING" id="154621.RV11_GL001066"/>
<evidence type="ECO:0000313" key="5">
    <source>
        <dbReference type="Proteomes" id="UP000013785"/>
    </source>
</evidence>
<reference evidence="4 5" key="1">
    <citation type="submission" date="2013-02" db="EMBL/GenBank/DDBJ databases">
        <title>The Genome Sequence of Enterococcus phoeniculicola BAA-412.</title>
        <authorList>
            <consortium name="The Broad Institute Genome Sequencing Platform"/>
            <consortium name="The Broad Institute Genome Sequencing Center for Infectious Disease"/>
            <person name="Earl A.M."/>
            <person name="Gilmore M.S."/>
            <person name="Lebreton F."/>
            <person name="Walker B."/>
            <person name="Young S.K."/>
            <person name="Zeng Q."/>
            <person name="Gargeya S."/>
            <person name="Fitzgerald M."/>
            <person name="Haas B."/>
            <person name="Abouelleil A."/>
            <person name="Alvarado L."/>
            <person name="Arachchi H.M."/>
            <person name="Berlin A.M."/>
            <person name="Chapman S.B."/>
            <person name="Dewar J."/>
            <person name="Goldberg J."/>
            <person name="Griggs A."/>
            <person name="Gujja S."/>
            <person name="Hansen M."/>
            <person name="Howarth C."/>
            <person name="Imamovic A."/>
            <person name="Larimer J."/>
            <person name="McCowan C."/>
            <person name="Murphy C."/>
            <person name="Neiman D."/>
            <person name="Pearson M."/>
            <person name="Priest M."/>
            <person name="Roberts A."/>
            <person name="Saif S."/>
            <person name="Shea T."/>
            <person name="Sisk P."/>
            <person name="Sykes S."/>
            <person name="Wortman J."/>
            <person name="Nusbaum C."/>
            <person name="Birren B."/>
        </authorList>
    </citation>
    <scope>NUCLEOTIDE SEQUENCE [LARGE SCALE GENOMIC DNA]</scope>
    <source>
        <strain evidence="4 5">ATCC BAA-412</strain>
    </source>
</reference>
<dbReference type="GO" id="GO:0010181">
    <property type="term" value="F:FMN binding"/>
    <property type="evidence" value="ECO:0007669"/>
    <property type="project" value="InterPro"/>
</dbReference>
<gene>
    <name evidence="4" type="ORF">UC3_01899</name>
</gene>
<dbReference type="GO" id="GO:0016020">
    <property type="term" value="C:membrane"/>
    <property type="evidence" value="ECO:0007669"/>
    <property type="project" value="InterPro"/>
</dbReference>
<feature type="region of interest" description="Disordered" evidence="1">
    <location>
        <begin position="22"/>
        <end position="55"/>
    </location>
</feature>
<evidence type="ECO:0000259" key="3">
    <source>
        <dbReference type="SMART" id="SM00900"/>
    </source>
</evidence>
<keyword evidence="2" id="KW-0732">Signal</keyword>
<dbReference type="PROSITE" id="PS51257">
    <property type="entry name" value="PROKAR_LIPOPROTEIN"/>
    <property type="match status" value="1"/>
</dbReference>
<feature type="signal peptide" evidence="2">
    <location>
        <begin position="1"/>
        <end position="22"/>
    </location>
</feature>
<feature type="chain" id="PRO_5038365300" description="FMN-binding domain-containing protein" evidence="2">
    <location>
        <begin position="23"/>
        <end position="180"/>
    </location>
</feature>
<name>R3W8X7_9ENTE</name>
<dbReference type="InterPro" id="IPR007329">
    <property type="entry name" value="FMN-bd"/>
</dbReference>
<dbReference type="Pfam" id="PF04205">
    <property type="entry name" value="FMN_bind"/>
    <property type="match status" value="1"/>
</dbReference>
<feature type="domain" description="FMN-binding" evidence="3">
    <location>
        <begin position="75"/>
        <end position="166"/>
    </location>
</feature>
<dbReference type="HOGENOM" id="CLU_119924_1_0_9"/>
<dbReference type="AlphaFoldDB" id="R3W8X7"/>
<dbReference type="OrthoDB" id="1937675at2"/>
<dbReference type="RefSeq" id="WP_010768561.1">
    <property type="nucleotide sequence ID" value="NZ_ASWE01000002.1"/>
</dbReference>
<evidence type="ECO:0000256" key="2">
    <source>
        <dbReference type="SAM" id="SignalP"/>
    </source>
</evidence>
<accession>R3W8X7</accession>
<proteinExistence type="predicted"/>
<dbReference type="EMBL" id="AJAT01000015">
    <property type="protein sequence ID" value="EOL43917.1"/>
    <property type="molecule type" value="Genomic_DNA"/>
</dbReference>
<dbReference type="Gene3D" id="3.90.1010.20">
    <property type="match status" value="1"/>
</dbReference>
<comment type="caution">
    <text evidence="4">The sequence shown here is derived from an EMBL/GenBank/DDBJ whole genome shotgun (WGS) entry which is preliminary data.</text>
</comment>